<dbReference type="Pfam" id="PF13419">
    <property type="entry name" value="HAD_2"/>
    <property type="match status" value="1"/>
</dbReference>
<dbReference type="InterPro" id="IPR036412">
    <property type="entry name" value="HAD-like_sf"/>
</dbReference>
<proteinExistence type="predicted"/>
<dbReference type="InterPro" id="IPR006439">
    <property type="entry name" value="HAD-SF_hydro_IA"/>
</dbReference>
<dbReference type="NCBIfam" id="TIGR01509">
    <property type="entry name" value="HAD-SF-IA-v3"/>
    <property type="match status" value="1"/>
</dbReference>
<dbReference type="KEGG" id="prz:GZH47_00040"/>
<evidence type="ECO:0000313" key="2">
    <source>
        <dbReference type="Proteomes" id="UP000479114"/>
    </source>
</evidence>
<dbReference type="Proteomes" id="UP000479114">
    <property type="component" value="Chromosome"/>
</dbReference>
<accession>A0A6C0NT64</accession>
<dbReference type="Gene3D" id="1.10.150.240">
    <property type="entry name" value="Putative phosphatase, domain 2"/>
    <property type="match status" value="1"/>
</dbReference>
<dbReference type="EMBL" id="CP048286">
    <property type="protein sequence ID" value="QHW29374.1"/>
    <property type="molecule type" value="Genomic_DNA"/>
</dbReference>
<gene>
    <name evidence="1" type="ORF">GZH47_00040</name>
</gene>
<dbReference type="SUPFAM" id="SSF56784">
    <property type="entry name" value="HAD-like"/>
    <property type="match status" value="1"/>
</dbReference>
<dbReference type="InterPro" id="IPR041492">
    <property type="entry name" value="HAD_2"/>
</dbReference>
<dbReference type="Gene3D" id="3.40.50.1000">
    <property type="entry name" value="HAD superfamily/HAD-like"/>
    <property type="match status" value="1"/>
</dbReference>
<dbReference type="PANTHER" id="PTHR18901">
    <property type="entry name" value="2-DEOXYGLUCOSE-6-PHOSPHATE PHOSPHATASE 2"/>
    <property type="match status" value="1"/>
</dbReference>
<dbReference type="InterPro" id="IPR023214">
    <property type="entry name" value="HAD_sf"/>
</dbReference>
<protein>
    <submittedName>
        <fullName evidence="1">HAD family phosphatase</fullName>
    </submittedName>
</protein>
<evidence type="ECO:0000313" key="1">
    <source>
        <dbReference type="EMBL" id="QHW29374.1"/>
    </source>
</evidence>
<dbReference type="NCBIfam" id="TIGR01549">
    <property type="entry name" value="HAD-SF-IA-v1"/>
    <property type="match status" value="1"/>
</dbReference>
<organism evidence="1 2">
    <name type="scientific">Paenibacillus rhizovicinus</name>
    <dbReference type="NCBI Taxonomy" id="2704463"/>
    <lineage>
        <taxon>Bacteria</taxon>
        <taxon>Bacillati</taxon>
        <taxon>Bacillota</taxon>
        <taxon>Bacilli</taxon>
        <taxon>Bacillales</taxon>
        <taxon>Paenibacillaceae</taxon>
        <taxon>Paenibacillus</taxon>
    </lineage>
</organism>
<keyword evidence="2" id="KW-1185">Reference proteome</keyword>
<dbReference type="InterPro" id="IPR023198">
    <property type="entry name" value="PGP-like_dom2"/>
</dbReference>
<name>A0A6C0NT64_9BACL</name>
<reference evidence="1 2" key="1">
    <citation type="submission" date="2020-02" db="EMBL/GenBank/DDBJ databases">
        <title>Paenibacillus sp. nov., isolated from rhizosphere soil of tomato.</title>
        <authorList>
            <person name="Weon H.-Y."/>
            <person name="Lee S.A."/>
        </authorList>
    </citation>
    <scope>NUCLEOTIDE SEQUENCE [LARGE SCALE GENOMIC DNA]</scope>
    <source>
        <strain evidence="1 2">14171R-81</strain>
    </source>
</reference>
<sequence length="208" mass="23785">MDGVIIDSHLVAYQLLCEAANKFGCNLTIEEIKKWGSLSSRQFWARVKEEYHLPHDISVLINSYDQDREIELYIGIEPIRGVKDFLHELKINQIKTALATSASKKRMNAVLEFFQLHSLFDEVVCDEEVLTSKPDPQIFLLASEKISVEPAECVVIEDSENGKIAAKKAGMKCFGFKGLPHVQENMEESDLIFFDFDDLRVEELKKLF</sequence>
<dbReference type="AlphaFoldDB" id="A0A6C0NT64"/>
<dbReference type="PANTHER" id="PTHR18901:SF38">
    <property type="entry name" value="PSEUDOURIDINE-5'-PHOSPHATASE"/>
    <property type="match status" value="1"/>
</dbReference>